<dbReference type="Pfam" id="PF12571">
    <property type="entry name" value="Phage_tail_fib"/>
    <property type="match status" value="1"/>
</dbReference>
<evidence type="ECO:0000313" key="2">
    <source>
        <dbReference type="EMBL" id="NMD86738.1"/>
    </source>
</evidence>
<organism evidence="2 3">
    <name type="scientific">Victivallis vadensis</name>
    <dbReference type="NCBI Taxonomy" id="172901"/>
    <lineage>
        <taxon>Bacteria</taxon>
        <taxon>Pseudomonadati</taxon>
        <taxon>Lentisphaerota</taxon>
        <taxon>Lentisphaeria</taxon>
        <taxon>Victivallales</taxon>
        <taxon>Victivallaceae</taxon>
        <taxon>Victivallis</taxon>
    </lineage>
</organism>
<sequence length="454" mass="46764">MSNAIFTDTGRALIAGCLANGAKLTITELVLADVPGLNVDIEPDQAAPLPPVSQIVYRAAPQPGLLTPETAVFSTILTADKGDFHINYMGLLAGSTLVAVCVMPRHLKFKSTEFKVGNSLIKNFALEVKNIADLTGITVPAEAWQWDFDDRYAAIAHHHDDRYEKLGAVAAHNTAAAPHAGKFEAKGAVAVHNTAADAHAGKFAAAGHNHDTVYEAKGAVVTHNSDANAHAGKFEAAGAVAAHNTAATPHAGKFDAAGTATGAVAAHNTAADAHAGKFAAAGHNHDTVYEAKGAVAAHNTAAAPHAGKFEAAGAVSAHNSAADAHPDLRGRLDAIADHVVEVWTAADGSAWYRKYSSGWVEQGGTLPAGTTTTLTITFPMQFANADYTILKSFSIHNNGEGGGGSIIYNQAGFYAKTATSARTSMTNLMDAAFWIAFGRAAQQGGSDGGSGGTQ</sequence>
<dbReference type="Proteomes" id="UP000576225">
    <property type="component" value="Unassembled WGS sequence"/>
</dbReference>
<feature type="domain" description="Phage tail fibre protein N-terminal" evidence="1">
    <location>
        <begin position="4"/>
        <end position="151"/>
    </location>
</feature>
<proteinExistence type="predicted"/>
<dbReference type="AlphaFoldDB" id="A0A848AUB8"/>
<dbReference type="RefSeq" id="WP_168962369.1">
    <property type="nucleotide sequence ID" value="NZ_JABAEW010000014.1"/>
</dbReference>
<evidence type="ECO:0000259" key="1">
    <source>
        <dbReference type="Pfam" id="PF12571"/>
    </source>
</evidence>
<protein>
    <recommendedName>
        <fullName evidence="1">Phage tail fibre protein N-terminal domain-containing protein</fullName>
    </recommendedName>
</protein>
<accession>A0A848AUB8</accession>
<gene>
    <name evidence="2" type="ORF">HF882_09095</name>
</gene>
<comment type="caution">
    <text evidence="2">The sequence shown here is derived from an EMBL/GenBank/DDBJ whole genome shotgun (WGS) entry which is preliminary data.</text>
</comment>
<name>A0A848AUB8_9BACT</name>
<reference evidence="2 3" key="1">
    <citation type="submission" date="2020-04" db="EMBL/GenBank/DDBJ databases">
        <authorList>
            <person name="Hitch T.C.A."/>
            <person name="Wylensek D."/>
            <person name="Clavel T."/>
        </authorList>
    </citation>
    <scope>NUCLEOTIDE SEQUENCE [LARGE SCALE GENOMIC DNA]</scope>
    <source>
        <strain evidence="2 3">COR2-253-APC-1A</strain>
    </source>
</reference>
<dbReference type="EMBL" id="JABAEW010000014">
    <property type="protein sequence ID" value="NMD86738.1"/>
    <property type="molecule type" value="Genomic_DNA"/>
</dbReference>
<evidence type="ECO:0000313" key="3">
    <source>
        <dbReference type="Proteomes" id="UP000576225"/>
    </source>
</evidence>
<dbReference type="InterPro" id="IPR022225">
    <property type="entry name" value="Phage_tail_fibre_N"/>
</dbReference>